<evidence type="ECO:0000256" key="3">
    <source>
        <dbReference type="ARBA" id="ARBA00012668"/>
    </source>
</evidence>
<dbReference type="CDD" id="cd06186">
    <property type="entry name" value="NOX_Duox_like_FAD_NADP"/>
    <property type="match status" value="1"/>
</dbReference>
<feature type="region of interest" description="Disordered" evidence="14">
    <location>
        <begin position="543"/>
        <end position="568"/>
    </location>
</feature>
<keyword evidence="4" id="KW-0813">Transport</keyword>
<dbReference type="GO" id="GO:0015677">
    <property type="term" value="P:copper ion import"/>
    <property type="evidence" value="ECO:0007669"/>
    <property type="project" value="TreeGrafter"/>
</dbReference>
<gene>
    <name evidence="17" type="ORF">BDZ90DRAFT_251857</name>
</gene>
<dbReference type="RefSeq" id="XP_025362789.1">
    <property type="nucleotide sequence ID" value="XM_025507745.1"/>
</dbReference>
<feature type="compositionally biased region" description="Polar residues" evidence="14">
    <location>
        <begin position="101"/>
        <end position="110"/>
    </location>
</feature>
<evidence type="ECO:0000256" key="2">
    <source>
        <dbReference type="ARBA" id="ARBA00006278"/>
    </source>
</evidence>
<evidence type="ECO:0000256" key="9">
    <source>
        <dbReference type="ARBA" id="ARBA00023002"/>
    </source>
</evidence>
<evidence type="ECO:0000256" key="11">
    <source>
        <dbReference type="ARBA" id="ARBA00023136"/>
    </source>
</evidence>
<comment type="similarity">
    <text evidence="2">Belongs to the ferric reductase (FRE) family.</text>
</comment>
<comment type="subcellular location">
    <subcellularLocation>
        <location evidence="1">Cell membrane</location>
        <topology evidence="1">Multi-pass membrane protein</topology>
    </subcellularLocation>
</comment>
<dbReference type="STRING" id="1569628.A0A316USB8"/>
<feature type="region of interest" description="Disordered" evidence="14">
    <location>
        <begin position="93"/>
        <end position="133"/>
    </location>
</feature>
<evidence type="ECO:0000256" key="5">
    <source>
        <dbReference type="ARBA" id="ARBA00022475"/>
    </source>
</evidence>
<dbReference type="GO" id="GO:0052851">
    <property type="term" value="F:ferric-chelate reductase (NADPH) activity"/>
    <property type="evidence" value="ECO:0007669"/>
    <property type="project" value="UniProtKB-EC"/>
</dbReference>
<dbReference type="Proteomes" id="UP000245884">
    <property type="component" value="Unassembled WGS sequence"/>
</dbReference>
<evidence type="ECO:0000256" key="10">
    <source>
        <dbReference type="ARBA" id="ARBA00023065"/>
    </source>
</evidence>
<dbReference type="InterPro" id="IPR051410">
    <property type="entry name" value="Ferric/Cupric_Reductase"/>
</dbReference>
<evidence type="ECO:0000256" key="6">
    <source>
        <dbReference type="ARBA" id="ARBA00022692"/>
    </source>
</evidence>
<dbReference type="InterPro" id="IPR017938">
    <property type="entry name" value="Riboflavin_synthase-like_b-brl"/>
</dbReference>
<feature type="compositionally biased region" description="Basic and acidic residues" evidence="14">
    <location>
        <begin position="556"/>
        <end position="565"/>
    </location>
</feature>
<organism evidence="17 18">
    <name type="scientific">Jaminaea rosea</name>
    <dbReference type="NCBI Taxonomy" id="1569628"/>
    <lineage>
        <taxon>Eukaryota</taxon>
        <taxon>Fungi</taxon>
        <taxon>Dikarya</taxon>
        <taxon>Basidiomycota</taxon>
        <taxon>Ustilaginomycotina</taxon>
        <taxon>Exobasidiomycetes</taxon>
        <taxon>Microstromatales</taxon>
        <taxon>Microstromatales incertae sedis</taxon>
        <taxon>Jaminaea</taxon>
    </lineage>
</organism>
<evidence type="ECO:0000313" key="18">
    <source>
        <dbReference type="Proteomes" id="UP000245884"/>
    </source>
</evidence>
<dbReference type="PANTHER" id="PTHR32361">
    <property type="entry name" value="FERRIC/CUPRIC REDUCTASE TRANSMEMBRANE COMPONENT"/>
    <property type="match status" value="1"/>
</dbReference>
<evidence type="ECO:0000256" key="12">
    <source>
        <dbReference type="ARBA" id="ARBA00023180"/>
    </source>
</evidence>
<feature type="compositionally biased region" description="Polar residues" evidence="14">
    <location>
        <begin position="443"/>
        <end position="454"/>
    </location>
</feature>
<evidence type="ECO:0000256" key="4">
    <source>
        <dbReference type="ARBA" id="ARBA00022448"/>
    </source>
</evidence>
<reference evidence="17 18" key="1">
    <citation type="journal article" date="2018" name="Mol. Biol. Evol.">
        <title>Broad Genomic Sampling Reveals a Smut Pathogenic Ancestry of the Fungal Clade Ustilaginomycotina.</title>
        <authorList>
            <person name="Kijpornyongpan T."/>
            <person name="Mondo S.J."/>
            <person name="Barry K."/>
            <person name="Sandor L."/>
            <person name="Lee J."/>
            <person name="Lipzen A."/>
            <person name="Pangilinan J."/>
            <person name="LaButti K."/>
            <person name="Hainaut M."/>
            <person name="Henrissat B."/>
            <person name="Grigoriev I.V."/>
            <person name="Spatafora J.W."/>
            <person name="Aime M.C."/>
        </authorList>
    </citation>
    <scope>NUCLEOTIDE SEQUENCE [LARGE SCALE GENOMIC DNA]</scope>
    <source>
        <strain evidence="17 18">MCA 5214</strain>
    </source>
</reference>
<feature type="compositionally biased region" description="Basic residues" evidence="14">
    <location>
        <begin position="1015"/>
        <end position="1029"/>
    </location>
</feature>
<feature type="transmembrane region" description="Helical" evidence="15">
    <location>
        <begin position="150"/>
        <end position="171"/>
    </location>
</feature>
<dbReference type="Pfam" id="PF01794">
    <property type="entry name" value="Ferric_reduct"/>
    <property type="match status" value="1"/>
</dbReference>
<evidence type="ECO:0000256" key="15">
    <source>
        <dbReference type="SAM" id="Phobius"/>
    </source>
</evidence>
<comment type="catalytic activity">
    <reaction evidence="13">
        <text>2 a Fe(II)-siderophore + NADP(+) + H(+) = 2 a Fe(III)-siderophore + NADPH</text>
        <dbReference type="Rhea" id="RHEA:28795"/>
        <dbReference type="Rhea" id="RHEA-COMP:11342"/>
        <dbReference type="Rhea" id="RHEA-COMP:11344"/>
        <dbReference type="ChEBI" id="CHEBI:15378"/>
        <dbReference type="ChEBI" id="CHEBI:29033"/>
        <dbReference type="ChEBI" id="CHEBI:29034"/>
        <dbReference type="ChEBI" id="CHEBI:57783"/>
        <dbReference type="ChEBI" id="CHEBI:58349"/>
        <dbReference type="EC" id="1.16.1.9"/>
    </reaction>
</comment>
<evidence type="ECO:0000256" key="14">
    <source>
        <dbReference type="SAM" id="MobiDB-lite"/>
    </source>
</evidence>
<keyword evidence="7" id="KW-0249">Electron transport</keyword>
<feature type="transmembrane region" description="Helical" evidence="15">
    <location>
        <begin position="46"/>
        <end position="64"/>
    </location>
</feature>
<dbReference type="PANTHER" id="PTHR32361:SF9">
    <property type="entry name" value="FERRIC REDUCTASE TRANSMEMBRANE COMPONENT 3-RELATED"/>
    <property type="match status" value="1"/>
</dbReference>
<evidence type="ECO:0000313" key="17">
    <source>
        <dbReference type="EMBL" id="PWN28177.1"/>
    </source>
</evidence>
<feature type="transmembrane region" description="Helical" evidence="15">
    <location>
        <begin position="319"/>
        <end position="340"/>
    </location>
</feature>
<feature type="region of interest" description="Disordered" evidence="14">
    <location>
        <begin position="919"/>
        <end position="1103"/>
    </location>
</feature>
<evidence type="ECO:0000256" key="7">
    <source>
        <dbReference type="ARBA" id="ARBA00022982"/>
    </source>
</evidence>
<dbReference type="AlphaFoldDB" id="A0A316USB8"/>
<dbReference type="GeneID" id="37029568"/>
<dbReference type="OrthoDB" id="10006946at2759"/>
<dbReference type="InterPro" id="IPR039261">
    <property type="entry name" value="FNR_nucleotide-bd"/>
</dbReference>
<dbReference type="InterPro" id="IPR013121">
    <property type="entry name" value="Fe_red_NAD-bd_6"/>
</dbReference>
<keyword evidence="10" id="KW-0406">Ion transport</keyword>
<evidence type="ECO:0000259" key="16">
    <source>
        <dbReference type="PROSITE" id="PS51384"/>
    </source>
</evidence>
<dbReference type="EC" id="1.16.1.9" evidence="3"/>
<dbReference type="Gene3D" id="3.40.50.80">
    <property type="entry name" value="Nucleotide-binding domain of ferredoxin-NADP reductase (FNR) module"/>
    <property type="match status" value="1"/>
</dbReference>
<proteinExistence type="inferred from homology"/>
<evidence type="ECO:0000256" key="13">
    <source>
        <dbReference type="ARBA" id="ARBA00048483"/>
    </source>
</evidence>
<keyword evidence="9" id="KW-0560">Oxidoreductase</keyword>
<dbReference type="GO" id="GO:0006879">
    <property type="term" value="P:intracellular iron ion homeostasis"/>
    <property type="evidence" value="ECO:0007669"/>
    <property type="project" value="TreeGrafter"/>
</dbReference>
<feature type="compositionally biased region" description="Polar residues" evidence="14">
    <location>
        <begin position="1138"/>
        <end position="1152"/>
    </location>
</feature>
<feature type="transmembrane region" description="Helical" evidence="15">
    <location>
        <begin position="347"/>
        <end position="365"/>
    </location>
</feature>
<keyword evidence="11 15" id="KW-0472">Membrane</keyword>
<dbReference type="SUPFAM" id="SSF63380">
    <property type="entry name" value="Riboflavin synthase domain-like"/>
    <property type="match status" value="1"/>
</dbReference>
<feature type="region of interest" description="Disordered" evidence="14">
    <location>
        <begin position="585"/>
        <end position="651"/>
    </location>
</feature>
<name>A0A316USB8_9BASI</name>
<dbReference type="Pfam" id="PF08030">
    <property type="entry name" value="NAD_binding_6"/>
    <property type="match status" value="1"/>
</dbReference>
<feature type="compositionally biased region" description="Low complexity" evidence="14">
    <location>
        <begin position="613"/>
        <end position="626"/>
    </location>
</feature>
<dbReference type="GO" id="GO:0006826">
    <property type="term" value="P:iron ion transport"/>
    <property type="evidence" value="ECO:0007669"/>
    <property type="project" value="TreeGrafter"/>
</dbReference>
<dbReference type="PROSITE" id="PS51384">
    <property type="entry name" value="FAD_FR"/>
    <property type="match status" value="1"/>
</dbReference>
<feature type="region of interest" description="Disordered" evidence="14">
    <location>
        <begin position="430"/>
        <end position="516"/>
    </location>
</feature>
<sequence>MSVYVPPSSSGGNSCSGSCDTLYIQQYSYLGNYLNAHMLSVPSHRYAYLMWFVIAGVVLISAGIHHLGVGDKTWIGAAWTKSAPKSRIIKFGKKPDPSALISRTRSNEPSRQAGGEAHSYPPKGAAQLAPQHAPPPRQRYVITLPSIGRLFLAFWLLAVPVILTLVGADYIRPTAGMFDLSASWPNASDARYGFYGKRDALVKRIDWGLGSFSPVSTSPATYSIPYHTWWTSGGRTGLMTNALTPFVTLLALKQVPWALLSTKALGGHAFERLSFLHKWGGRLIWLFAIAHTVTWSVQLSKDQQFGTSLWGFVFIWPKFRWAFVSMGFLTLLVLLSLGPIRRNYYEFFYIGHIVCAIGFMAAAAAHHPPLAGWMIAALAWWGAERLTRAIKVAYVNGIGFAGRKPEQVLVSSGAPQPAKEQHQFHAAMPSMHSMQPPRRHQQESIGGHTSSSATLYDGSPALKPMHHQGGRYNGNGKPSFLDTDPRERQPAPYTNDEEWELDENGDKVRRRPSQRYGPVSDLLKEYASAGARGSAMSGIEEDVPLAGSSRSGSVTPHDDPDRWEAGQDLGSANHEDAWRGRAYDNRSSQSHTLDGMGPLSSADHYSSMPQPQPQAQPQQQPYQHQQLASRPMTARSRDWSPSGGSVERDPRPALPADVAALIKPGYAFCQVLPGKTLRLTLRTPNRMSWQPGQWVYLNVPAVKGWQSHPFTIASAYDAAMPIVSTNGDRDLEKGLKKERRKRGEERTMVLLLRARKGFTLDLWEYVRRHRHSQVVAAEEQGLNGSIANTTGVHLRAIVDGAFGSTKRVRWGIHSSIVIVCGGSGISFGMSLLEHLCACLTQRNVYGASKRGGKDFEVQRVRFVWILREYSHLQWVSSALRRCIEMVPPEQLQVDLYVTHINNQVALGARMAGHGARPTLASRPSSFMGMNTAPASRPTTAEEWQTTDPGQGWQTSGGDVVAPASGPQRLMEGGEADDLDIGFNDLTEFDGEDQAGLPSAAEQAINSRIQQEGKLRRANTRKATLKRSKKQAGEKQGQPQQGTQEDAMRVAAQRAMFDGQIQATIPTSDRSYEPSPHRPPMSRPGTANALGVPGSSAGLSGASTPLSWEAENARPDQHWRQPSYAGSVFAQSSLNHSSANLISSSHDPSSYSNEHGAPAGPDRSEYAGLDDPIDLDAEEDLDLRLIAELAQPGHPRLDRLIANEVQRASGRVMVASCGPESLSAILRRIVAKHIDPSMARGSKTGKGIVNLATESFEWGGS</sequence>
<protein>
    <recommendedName>
        <fullName evidence="3">ferric-chelate reductase (NADPH)</fullName>
        <ecNumber evidence="3">1.16.1.9</ecNumber>
    </recommendedName>
</protein>
<dbReference type="InterPro" id="IPR017927">
    <property type="entry name" value="FAD-bd_FR_type"/>
</dbReference>
<feature type="compositionally biased region" description="Polar residues" evidence="14">
    <location>
        <begin position="921"/>
        <end position="956"/>
    </location>
</feature>
<accession>A0A316USB8</accession>
<keyword evidence="5" id="KW-1003">Cell membrane</keyword>
<keyword evidence="12" id="KW-0325">Glycoprotein</keyword>
<dbReference type="SFLD" id="SFLDS00052">
    <property type="entry name" value="Ferric_Reductase_Domain"/>
    <property type="match status" value="1"/>
</dbReference>
<feature type="domain" description="FAD-binding FR-type" evidence="16">
    <location>
        <begin position="648"/>
        <end position="789"/>
    </location>
</feature>
<feature type="region of interest" description="Disordered" evidence="14">
    <location>
        <begin position="1138"/>
        <end position="1169"/>
    </location>
</feature>
<dbReference type="EMBL" id="KZ819666">
    <property type="protein sequence ID" value="PWN28177.1"/>
    <property type="molecule type" value="Genomic_DNA"/>
</dbReference>
<dbReference type="InterPro" id="IPR013130">
    <property type="entry name" value="Fe3_Rdtase_TM_dom"/>
</dbReference>
<keyword evidence="8 15" id="KW-1133">Transmembrane helix</keyword>
<dbReference type="Pfam" id="PF08022">
    <property type="entry name" value="FAD_binding_8"/>
    <property type="match status" value="1"/>
</dbReference>
<evidence type="ECO:0000256" key="8">
    <source>
        <dbReference type="ARBA" id="ARBA00022989"/>
    </source>
</evidence>
<evidence type="ECO:0000256" key="1">
    <source>
        <dbReference type="ARBA" id="ARBA00004651"/>
    </source>
</evidence>
<dbReference type="GO" id="GO:0005886">
    <property type="term" value="C:plasma membrane"/>
    <property type="evidence" value="ECO:0007669"/>
    <property type="project" value="UniProtKB-SubCell"/>
</dbReference>
<dbReference type="InterPro" id="IPR013112">
    <property type="entry name" value="FAD-bd_8"/>
</dbReference>
<keyword evidence="18" id="KW-1185">Reference proteome</keyword>
<keyword evidence="6 15" id="KW-0812">Transmembrane</keyword>